<reference evidence="1 2" key="1">
    <citation type="submission" date="2009-09" db="EMBL/GenBank/DDBJ databases">
        <authorList>
            <person name="Weinstock G."/>
            <person name="Sodergren E."/>
            <person name="Clifton S."/>
            <person name="Fulton L."/>
            <person name="Fulton B."/>
            <person name="Courtney L."/>
            <person name="Fronick C."/>
            <person name="Harrison M."/>
            <person name="Strong C."/>
            <person name="Farmer C."/>
            <person name="Delahaunty K."/>
            <person name="Markovic C."/>
            <person name="Hall O."/>
            <person name="Minx P."/>
            <person name="Tomlinson C."/>
            <person name="Mitreva M."/>
            <person name="Nelson J."/>
            <person name="Hou S."/>
            <person name="Wollam A."/>
            <person name="Pepin K.H."/>
            <person name="Johnson M."/>
            <person name="Bhonagiri V."/>
            <person name="Nash W.E."/>
            <person name="Warren W."/>
            <person name="Chinwalla A."/>
            <person name="Mardis E.R."/>
            <person name="Wilson R.K."/>
        </authorList>
    </citation>
    <scope>NUCLEOTIDE SEQUENCE [LARGE SCALE GENOMIC DNA]</scope>
    <source>
        <strain evidence="1 2">F0254</strain>
    </source>
</reference>
<dbReference type="HOGENOM" id="CLU_3169747_0_0_0"/>
<comment type="caution">
    <text evidence="1">The sequence shown here is derived from an EMBL/GenBank/DDBJ whole genome shotgun (WGS) entry which is preliminary data.</text>
</comment>
<accession>C9MXW2</accession>
<name>C9MXW2_9FUSO</name>
<proteinExistence type="predicted"/>
<dbReference type="STRING" id="634994.GCWU000323_01384"/>
<dbReference type="Proteomes" id="UP000006233">
    <property type="component" value="Unassembled WGS sequence"/>
</dbReference>
<sequence>MLKIFSFGNFTSKESVLLFSVLYSKNNQTDFHFLKINLTKNLLFSAA</sequence>
<gene>
    <name evidence="1" type="ORF">GCWU000323_01384</name>
</gene>
<dbReference type="EMBL" id="ACVB02000010">
    <property type="protein sequence ID" value="EEX74342.1"/>
    <property type="molecule type" value="Genomic_DNA"/>
</dbReference>
<evidence type="ECO:0000313" key="1">
    <source>
        <dbReference type="EMBL" id="EEX74342.1"/>
    </source>
</evidence>
<organism evidence="1 2">
    <name type="scientific">Leptotrichia hofstadii F0254</name>
    <dbReference type="NCBI Taxonomy" id="634994"/>
    <lineage>
        <taxon>Bacteria</taxon>
        <taxon>Fusobacteriati</taxon>
        <taxon>Fusobacteriota</taxon>
        <taxon>Fusobacteriia</taxon>
        <taxon>Fusobacteriales</taxon>
        <taxon>Leptotrichiaceae</taxon>
        <taxon>Leptotrichia</taxon>
    </lineage>
</organism>
<protein>
    <submittedName>
        <fullName evidence="1">Uncharacterized protein</fullName>
    </submittedName>
</protein>
<evidence type="ECO:0000313" key="2">
    <source>
        <dbReference type="Proteomes" id="UP000006233"/>
    </source>
</evidence>
<dbReference type="AlphaFoldDB" id="C9MXW2"/>